<gene>
    <name evidence="9" type="primary">gap</name>
    <name evidence="9" type="ORF">COU90_03280</name>
</gene>
<dbReference type="Pfam" id="PF00044">
    <property type="entry name" value="Gp_dh_N"/>
    <property type="match status" value="1"/>
</dbReference>
<reference evidence="10" key="1">
    <citation type="submission" date="2017-09" db="EMBL/GenBank/DDBJ databases">
        <title>Depth-based differentiation of microbial function through sediment-hosted aquifers and enrichment of novel symbionts in the deep terrestrial subsurface.</title>
        <authorList>
            <person name="Probst A.J."/>
            <person name="Ladd B."/>
            <person name="Jarett J.K."/>
            <person name="Geller-Mcgrath D.E."/>
            <person name="Sieber C.M.K."/>
            <person name="Emerson J.B."/>
            <person name="Anantharaman K."/>
            <person name="Thomas B.C."/>
            <person name="Malmstrom R."/>
            <person name="Stieglmeier M."/>
            <person name="Klingl A."/>
            <person name="Woyke T."/>
            <person name="Ryan C.M."/>
            <person name="Banfield J.F."/>
        </authorList>
    </citation>
    <scope>NUCLEOTIDE SEQUENCE [LARGE SCALE GENOMIC DNA]</scope>
</reference>
<feature type="binding site" evidence="5">
    <location>
        <position position="32"/>
    </location>
    <ligand>
        <name>NAD(+)</name>
        <dbReference type="ChEBI" id="CHEBI:57540"/>
    </ligand>
</feature>
<evidence type="ECO:0000256" key="6">
    <source>
        <dbReference type="PIRSR" id="PIRSR000149-4"/>
    </source>
</evidence>
<feature type="domain" description="Glyceraldehyde 3-phosphate dehydrogenase NAD(P) binding" evidence="8">
    <location>
        <begin position="1"/>
        <end position="149"/>
    </location>
</feature>
<keyword evidence="5" id="KW-0520">NAD</keyword>
<dbReference type="Gene3D" id="3.40.50.720">
    <property type="entry name" value="NAD(P)-binding Rossmann-like Domain"/>
    <property type="match status" value="1"/>
</dbReference>
<dbReference type="EMBL" id="PFEF01000006">
    <property type="protein sequence ID" value="PJE64444.1"/>
    <property type="molecule type" value="Genomic_DNA"/>
</dbReference>
<evidence type="ECO:0000256" key="4">
    <source>
        <dbReference type="PIRSR" id="PIRSR000149-2"/>
    </source>
</evidence>
<dbReference type="GO" id="GO:0006006">
    <property type="term" value="P:glucose metabolic process"/>
    <property type="evidence" value="ECO:0007669"/>
    <property type="project" value="InterPro"/>
</dbReference>
<evidence type="ECO:0000256" key="2">
    <source>
        <dbReference type="ARBA" id="ARBA00023002"/>
    </source>
</evidence>
<dbReference type="Proteomes" id="UP000229098">
    <property type="component" value="Unassembled WGS sequence"/>
</dbReference>
<evidence type="ECO:0000259" key="8">
    <source>
        <dbReference type="SMART" id="SM00846"/>
    </source>
</evidence>
<feature type="binding site" evidence="5">
    <location>
        <position position="118"/>
    </location>
    <ligand>
        <name>NAD(+)</name>
        <dbReference type="ChEBI" id="CHEBI:57540"/>
    </ligand>
</feature>
<organism evidence="9 10">
    <name type="scientific">Candidatus Ryanbacteria bacterium CG10_big_fil_rev_8_21_14_0_10_43_42</name>
    <dbReference type="NCBI Taxonomy" id="1974864"/>
    <lineage>
        <taxon>Bacteria</taxon>
        <taxon>Candidatus Ryaniibacteriota</taxon>
    </lineage>
</organism>
<proteinExistence type="inferred from homology"/>
<dbReference type="SUPFAM" id="SSF51735">
    <property type="entry name" value="NAD(P)-binding Rossmann-fold domains"/>
    <property type="match status" value="1"/>
</dbReference>
<dbReference type="CDD" id="cd05214">
    <property type="entry name" value="GAPDH_I_N"/>
    <property type="match status" value="1"/>
</dbReference>
<dbReference type="PIRSF" id="PIRSF000149">
    <property type="entry name" value="GAP_DH"/>
    <property type="match status" value="1"/>
</dbReference>
<evidence type="ECO:0000256" key="3">
    <source>
        <dbReference type="PIRSR" id="PIRSR000149-1"/>
    </source>
</evidence>
<dbReference type="InterPro" id="IPR036291">
    <property type="entry name" value="NAD(P)-bd_dom_sf"/>
</dbReference>
<dbReference type="Pfam" id="PF02800">
    <property type="entry name" value="Gp_dh_C"/>
    <property type="match status" value="1"/>
</dbReference>
<keyword evidence="2" id="KW-0560">Oxidoreductase</keyword>
<feature type="binding site" evidence="4">
    <location>
        <begin position="148"/>
        <end position="150"/>
    </location>
    <ligand>
        <name>D-glyceraldehyde 3-phosphate</name>
        <dbReference type="ChEBI" id="CHEBI:59776"/>
    </ligand>
</feature>
<name>A0A2M8KWY8_9BACT</name>
<feature type="binding site" evidence="5">
    <location>
        <begin position="10"/>
        <end position="11"/>
    </location>
    <ligand>
        <name>NAD(+)</name>
        <dbReference type="ChEBI" id="CHEBI:57540"/>
    </ligand>
</feature>
<feature type="binding site" evidence="5">
    <location>
        <position position="314"/>
    </location>
    <ligand>
        <name>NAD(+)</name>
        <dbReference type="ChEBI" id="CHEBI:57540"/>
    </ligand>
</feature>
<protein>
    <submittedName>
        <fullName evidence="9">Type I glyceraldehyde-3-phosphate dehydrogenase</fullName>
    </submittedName>
</protein>
<feature type="active site" description="Nucleophile" evidence="3">
    <location>
        <position position="149"/>
    </location>
</feature>
<sequence length="333" mass="36414">MRIAINGFGRIGRVFFRQAFGTEDIDIVAINDLGDEENLAYLLRYDTTYRGYHKSVKAEKGKLVVDGKDVAFFQEKDPAHLPWKDLDIDVVVESTGFFTTTEKAMGHITAGAGRVVISAPAKDEETPTATPNVGIDTLVEGRITSNASCTTNATTPVVAIMMKEPGIEKALLSTIHGYTSTQSLVDGPEAKDYRRGRAAAQNIVPSSTGAAKAVERAIPFFKEKFDGIAVRVPIISGSIIDFTFLAKRDTSAEEINDIFRASAGMPQWQGILRVLEDPVVSSDIIGEPYGSLVDTTLTRVVDGNLVKIMSWYDNEWGYAAMLLKHVHQLKNLL</sequence>
<dbReference type="SUPFAM" id="SSF55347">
    <property type="entry name" value="Glyceraldehyde-3-phosphate dehydrogenase-like, C-terminal domain"/>
    <property type="match status" value="1"/>
</dbReference>
<dbReference type="AlphaFoldDB" id="A0A2M8KWY8"/>
<dbReference type="FunFam" id="3.30.360.10:FF:000002">
    <property type="entry name" value="Glyceraldehyde-3-phosphate dehydrogenase"/>
    <property type="match status" value="1"/>
</dbReference>
<dbReference type="InterPro" id="IPR020828">
    <property type="entry name" value="GlycerAld_3-P_DH_NAD(P)-bd"/>
</dbReference>
<dbReference type="GO" id="GO:0051287">
    <property type="term" value="F:NAD binding"/>
    <property type="evidence" value="ECO:0007669"/>
    <property type="project" value="InterPro"/>
</dbReference>
<evidence type="ECO:0000256" key="7">
    <source>
        <dbReference type="RuleBase" id="RU000397"/>
    </source>
</evidence>
<dbReference type="GO" id="GO:0050661">
    <property type="term" value="F:NADP binding"/>
    <property type="evidence" value="ECO:0007669"/>
    <property type="project" value="InterPro"/>
</dbReference>
<evidence type="ECO:0000313" key="10">
    <source>
        <dbReference type="Proteomes" id="UP000229098"/>
    </source>
</evidence>
<feature type="binding site" evidence="4">
    <location>
        <begin position="208"/>
        <end position="209"/>
    </location>
    <ligand>
        <name>D-glyceraldehyde 3-phosphate</name>
        <dbReference type="ChEBI" id="CHEBI:59776"/>
    </ligand>
</feature>
<dbReference type="NCBIfam" id="TIGR01534">
    <property type="entry name" value="GAPDH-I"/>
    <property type="match status" value="1"/>
</dbReference>
<dbReference type="InterPro" id="IPR020831">
    <property type="entry name" value="GlycerAld/Erythrose_P_DH"/>
</dbReference>
<comment type="caution">
    <text evidence="9">The sequence shown here is derived from an EMBL/GenBank/DDBJ whole genome shotgun (WGS) entry which is preliminary data.</text>
</comment>
<dbReference type="FunFam" id="3.40.50.720:FF:000001">
    <property type="entry name" value="Glyceraldehyde-3-phosphate dehydrogenase"/>
    <property type="match status" value="1"/>
</dbReference>
<evidence type="ECO:0000313" key="9">
    <source>
        <dbReference type="EMBL" id="PJE64444.1"/>
    </source>
</evidence>
<dbReference type="PANTHER" id="PTHR43148">
    <property type="entry name" value="GLYCERALDEHYDE-3-PHOSPHATE DEHYDROGENASE 2"/>
    <property type="match status" value="1"/>
</dbReference>
<feature type="site" description="Activates thiol group during catalysis" evidence="6">
    <location>
        <position position="176"/>
    </location>
</feature>
<comment type="similarity">
    <text evidence="1 7">Belongs to the glyceraldehyde-3-phosphate dehydrogenase family.</text>
</comment>
<dbReference type="GO" id="GO:0016620">
    <property type="term" value="F:oxidoreductase activity, acting on the aldehyde or oxo group of donors, NAD or NADP as acceptor"/>
    <property type="evidence" value="ECO:0007669"/>
    <property type="project" value="InterPro"/>
</dbReference>
<dbReference type="SMART" id="SM00846">
    <property type="entry name" value="Gp_dh_N"/>
    <property type="match status" value="1"/>
</dbReference>
<evidence type="ECO:0000256" key="1">
    <source>
        <dbReference type="ARBA" id="ARBA00007406"/>
    </source>
</evidence>
<dbReference type="Gene3D" id="3.30.360.10">
    <property type="entry name" value="Dihydrodipicolinate Reductase, domain 2"/>
    <property type="match status" value="1"/>
</dbReference>
<dbReference type="InterPro" id="IPR006424">
    <property type="entry name" value="Glyceraldehyde-3-P_DH_1"/>
</dbReference>
<keyword evidence="5" id="KW-0547">Nucleotide-binding</keyword>
<feature type="binding site" evidence="4">
    <location>
        <position position="231"/>
    </location>
    <ligand>
        <name>D-glyceraldehyde 3-phosphate</name>
        <dbReference type="ChEBI" id="CHEBI:59776"/>
    </ligand>
</feature>
<dbReference type="PRINTS" id="PR00078">
    <property type="entry name" value="G3PDHDRGNASE"/>
</dbReference>
<feature type="binding site" evidence="4">
    <location>
        <position position="179"/>
    </location>
    <ligand>
        <name>D-glyceraldehyde 3-phosphate</name>
        <dbReference type="ChEBI" id="CHEBI:59776"/>
    </ligand>
</feature>
<evidence type="ECO:0000256" key="5">
    <source>
        <dbReference type="PIRSR" id="PIRSR000149-3"/>
    </source>
</evidence>
<accession>A0A2M8KWY8</accession>
<dbReference type="InterPro" id="IPR020829">
    <property type="entry name" value="GlycerAld_3-P_DH_cat"/>
</dbReference>
<dbReference type="CDD" id="cd18126">
    <property type="entry name" value="GAPDH_I_C"/>
    <property type="match status" value="1"/>
</dbReference>